<dbReference type="Pfam" id="PF07842">
    <property type="entry name" value="GCFC"/>
    <property type="match status" value="1"/>
</dbReference>
<dbReference type="STRING" id="745531.A0A0C3S3P1"/>
<feature type="domain" description="G-patch" evidence="8">
    <location>
        <begin position="289"/>
        <end position="335"/>
    </location>
</feature>
<dbReference type="PANTHER" id="PTHR23329:SF1">
    <property type="entry name" value="TUFTELIN-INTERACTING PROTEIN 11"/>
    <property type="match status" value="1"/>
</dbReference>
<feature type="compositionally biased region" description="Basic and acidic residues" evidence="7">
    <location>
        <begin position="74"/>
        <end position="88"/>
    </location>
</feature>
<feature type="region of interest" description="Disordered" evidence="7">
    <location>
        <begin position="339"/>
        <end position="386"/>
    </location>
</feature>
<evidence type="ECO:0000256" key="4">
    <source>
        <dbReference type="ARBA" id="ARBA00022728"/>
    </source>
</evidence>
<dbReference type="Pfam" id="PF01585">
    <property type="entry name" value="G-patch"/>
    <property type="match status" value="1"/>
</dbReference>
<feature type="compositionally biased region" description="Polar residues" evidence="7">
    <location>
        <begin position="266"/>
        <end position="279"/>
    </location>
</feature>
<protein>
    <recommendedName>
        <fullName evidence="8">G-patch domain-containing protein</fullName>
    </recommendedName>
</protein>
<feature type="compositionally biased region" description="Low complexity" evidence="7">
    <location>
        <begin position="204"/>
        <end position="215"/>
    </location>
</feature>
<feature type="region of interest" description="Disordered" evidence="7">
    <location>
        <begin position="1"/>
        <end position="282"/>
    </location>
</feature>
<evidence type="ECO:0000256" key="5">
    <source>
        <dbReference type="ARBA" id="ARBA00023187"/>
    </source>
</evidence>
<evidence type="ECO:0000256" key="3">
    <source>
        <dbReference type="ARBA" id="ARBA00022664"/>
    </source>
</evidence>
<dbReference type="OrthoDB" id="4822at2759"/>
<proteinExistence type="inferred from homology"/>
<dbReference type="PROSITE" id="PS50174">
    <property type="entry name" value="G_PATCH"/>
    <property type="match status" value="1"/>
</dbReference>
<evidence type="ECO:0000256" key="1">
    <source>
        <dbReference type="ARBA" id="ARBA00004123"/>
    </source>
</evidence>
<evidence type="ECO:0000313" key="10">
    <source>
        <dbReference type="Proteomes" id="UP000053257"/>
    </source>
</evidence>
<feature type="compositionally biased region" description="Basic and acidic residues" evidence="7">
    <location>
        <begin position="29"/>
        <end position="47"/>
    </location>
</feature>
<feature type="compositionally biased region" description="Low complexity" evidence="7">
    <location>
        <begin position="224"/>
        <end position="234"/>
    </location>
</feature>
<feature type="compositionally biased region" description="Basic and acidic residues" evidence="7">
    <location>
        <begin position="100"/>
        <end position="113"/>
    </location>
</feature>
<dbReference type="EMBL" id="KN840571">
    <property type="protein sequence ID" value="KIP04527.1"/>
    <property type="molecule type" value="Genomic_DNA"/>
</dbReference>
<accession>A0A0C3S3P1</accession>
<comment type="subcellular location">
    <subcellularLocation>
        <location evidence="1">Nucleus</location>
    </subcellularLocation>
</comment>
<evidence type="ECO:0000256" key="6">
    <source>
        <dbReference type="ARBA" id="ARBA00023242"/>
    </source>
</evidence>
<comment type="similarity">
    <text evidence="2">Belongs to the TFP11/STIP family.</text>
</comment>
<dbReference type="PANTHER" id="PTHR23329">
    <property type="entry name" value="TUFTELIN-INTERACTING PROTEIN 11-RELATED"/>
    <property type="match status" value="1"/>
</dbReference>
<reference evidence="9 10" key="1">
    <citation type="journal article" date="2014" name="PLoS Genet.">
        <title>Analysis of the Phlebiopsis gigantea genome, transcriptome and secretome provides insight into its pioneer colonization strategies of wood.</title>
        <authorList>
            <person name="Hori C."/>
            <person name="Ishida T."/>
            <person name="Igarashi K."/>
            <person name="Samejima M."/>
            <person name="Suzuki H."/>
            <person name="Master E."/>
            <person name="Ferreira P."/>
            <person name="Ruiz-Duenas F.J."/>
            <person name="Held B."/>
            <person name="Canessa P."/>
            <person name="Larrondo L.F."/>
            <person name="Schmoll M."/>
            <person name="Druzhinina I.S."/>
            <person name="Kubicek C.P."/>
            <person name="Gaskell J.A."/>
            <person name="Kersten P."/>
            <person name="St John F."/>
            <person name="Glasner J."/>
            <person name="Sabat G."/>
            <person name="Splinter BonDurant S."/>
            <person name="Syed K."/>
            <person name="Yadav J."/>
            <person name="Mgbeahuruike A.C."/>
            <person name="Kovalchuk A."/>
            <person name="Asiegbu F.O."/>
            <person name="Lackner G."/>
            <person name="Hoffmeister D."/>
            <person name="Rencoret J."/>
            <person name="Gutierrez A."/>
            <person name="Sun H."/>
            <person name="Lindquist E."/>
            <person name="Barry K."/>
            <person name="Riley R."/>
            <person name="Grigoriev I.V."/>
            <person name="Henrissat B."/>
            <person name="Kues U."/>
            <person name="Berka R.M."/>
            <person name="Martinez A.T."/>
            <person name="Covert S.F."/>
            <person name="Blanchette R.A."/>
            <person name="Cullen D."/>
        </authorList>
    </citation>
    <scope>NUCLEOTIDE SEQUENCE [LARGE SCALE GENOMIC DNA]</scope>
    <source>
        <strain evidence="9 10">11061_1 CR5-6</strain>
    </source>
</reference>
<dbReference type="GO" id="GO:0000390">
    <property type="term" value="P:spliceosomal complex disassembly"/>
    <property type="evidence" value="ECO:0007669"/>
    <property type="project" value="InterPro"/>
</dbReference>
<evidence type="ECO:0000256" key="2">
    <source>
        <dbReference type="ARBA" id="ARBA00010900"/>
    </source>
</evidence>
<keyword evidence="10" id="KW-1185">Reference proteome</keyword>
<name>A0A0C3S3P1_PHLG1</name>
<evidence type="ECO:0000256" key="7">
    <source>
        <dbReference type="SAM" id="MobiDB-lite"/>
    </source>
</evidence>
<dbReference type="Pfam" id="PF12457">
    <property type="entry name" value="TIP_N"/>
    <property type="match status" value="1"/>
</dbReference>
<dbReference type="HOGENOM" id="CLU_007977_2_1_1"/>
<dbReference type="InterPro" id="IPR022159">
    <property type="entry name" value="STIP/TFIP11_N"/>
</dbReference>
<organism evidence="9 10">
    <name type="scientific">Phlebiopsis gigantea (strain 11061_1 CR5-6)</name>
    <name type="common">White-rot fungus</name>
    <name type="synonym">Peniophora gigantea</name>
    <dbReference type="NCBI Taxonomy" id="745531"/>
    <lineage>
        <taxon>Eukaryota</taxon>
        <taxon>Fungi</taxon>
        <taxon>Dikarya</taxon>
        <taxon>Basidiomycota</taxon>
        <taxon>Agaricomycotina</taxon>
        <taxon>Agaricomycetes</taxon>
        <taxon>Polyporales</taxon>
        <taxon>Phanerochaetaceae</taxon>
        <taxon>Phlebiopsis</taxon>
    </lineage>
</organism>
<feature type="compositionally biased region" description="Acidic residues" evidence="7">
    <location>
        <begin position="123"/>
        <end position="143"/>
    </location>
</feature>
<dbReference type="InterPro" id="IPR045211">
    <property type="entry name" value="TFP11/STIP/Ntr1"/>
</dbReference>
<evidence type="ECO:0000313" key="9">
    <source>
        <dbReference type="EMBL" id="KIP04527.1"/>
    </source>
</evidence>
<dbReference type="Proteomes" id="UP000053257">
    <property type="component" value="Unassembled WGS sequence"/>
</dbReference>
<keyword evidence="5" id="KW-0508">mRNA splicing</keyword>
<dbReference type="InterPro" id="IPR000467">
    <property type="entry name" value="G_patch_dom"/>
</dbReference>
<keyword evidence="3" id="KW-0507">mRNA processing</keyword>
<evidence type="ECO:0000259" key="8">
    <source>
        <dbReference type="PROSITE" id="PS50174"/>
    </source>
</evidence>
<feature type="compositionally biased region" description="Basic and acidic residues" evidence="7">
    <location>
        <begin position="339"/>
        <end position="352"/>
    </location>
</feature>
<feature type="region of interest" description="Disordered" evidence="7">
    <location>
        <begin position="856"/>
        <end position="891"/>
    </location>
</feature>
<dbReference type="AlphaFoldDB" id="A0A0C3S3P1"/>
<gene>
    <name evidence="9" type="ORF">PHLGIDRAFT_75791</name>
</gene>
<keyword evidence="4" id="KW-0747">Spliceosome</keyword>
<dbReference type="GO" id="GO:0071008">
    <property type="term" value="C:U2-type post-mRNA release spliceosomal complex"/>
    <property type="evidence" value="ECO:0007669"/>
    <property type="project" value="TreeGrafter"/>
</dbReference>
<sequence>MARRKRQFLEDDDSDSSVGDDNDLDDPSYDVHDPDARAERELFENPYKRKRRRKDPKEDAIYGVFASSDEEGERGESSSRKGGKKSDWAKAPAFTAGAKVDLDKAMDVDEAMKEASASSDSGSDADADGDDDDEEYSDAEDVRDDSMPRPSKEPSPQVREEEEEEEERPRFGGLGLGATKAGIGIGARKTGLGGIGASSRGNPASAFSGFSKSGSNTFNLSSVTETPPTTSPAPEADRATPETLNVPTAFGKQARPQRAFVREDASSGSSTPKPANISATERAHFNKISGTFGARLLEKMGWQAGTGLGTTGEGIVTPVESKLRPKGMGLAFKGFKEKTEQAKAEARRRGEVVSDEEEETRRRKGKKPKGQLQEKSDVWKKPKKTKKKIEHKTYEQIVAEAGQDVASGIGQIIDATGATPREVSSLADVSMASWTPTTDPMRLPEVRHNLRLITEACKGDLDGLAKEARTLEERKKWIQQEDERLLKRVEDEAQLIARLQQVHLVVDDINSQAKQLKSSYDVSLEPFSASFETLIGLYPGEFERYHLDEVVVAAIAPVVRRMFAQWQPLEDPTAFTSNFRLWRKALKMTESDETPATQVQVYGSSTLMTPYESLIWNAWLPKVRSCINNDWSPDDPQPVVRLYEAWSRYLPPFVRDNFFDQLVLPKVHKAVSDWSLRRHKVSLRALVFPWLPHIGLRLEDVLSDARRKIKSTLRGWAVVEGMPEDLAAWREVFDVGDWDSMLLKYVVPKLGARLRDDFKVNPRQQQMAPLQDVLRWEDLLRPSILSQILETEFFPKWLDVLHLWLVSPNPSFEEVAQWYTFWKGTFTENVQNMPGIAQGFTRGLQLMNKAIELGPRATTDLPRPGHRPAPPSPKPLATSRQSTPKPRPARTQEITFKSIVEDYASSHNLLFIPTGRAHENSRMPLFRVSQTADGKGGLLVYIMDDAVWAPDGELYRAISLEDMVLRATKL</sequence>
<dbReference type="GO" id="GO:0003676">
    <property type="term" value="F:nucleic acid binding"/>
    <property type="evidence" value="ECO:0007669"/>
    <property type="project" value="InterPro"/>
</dbReference>
<dbReference type="SMART" id="SM00443">
    <property type="entry name" value="G_patch"/>
    <property type="match status" value="1"/>
</dbReference>
<feature type="compositionally biased region" description="Acidic residues" evidence="7">
    <location>
        <begin position="10"/>
        <end position="28"/>
    </location>
</feature>
<keyword evidence="6" id="KW-0539">Nucleus</keyword>
<dbReference type="InterPro" id="IPR022783">
    <property type="entry name" value="GCFC_dom"/>
</dbReference>